<dbReference type="AlphaFoldDB" id="A0A0L8G431"/>
<dbReference type="EMBL" id="KQ423976">
    <property type="protein sequence ID" value="KOF71792.1"/>
    <property type="molecule type" value="Genomic_DNA"/>
</dbReference>
<proteinExistence type="predicted"/>
<protein>
    <submittedName>
        <fullName evidence="1">Uncharacterized protein</fullName>
    </submittedName>
</protein>
<accession>A0A0L8G431</accession>
<reference evidence="1" key="1">
    <citation type="submission" date="2015-07" db="EMBL/GenBank/DDBJ databases">
        <title>MeaNS - Measles Nucleotide Surveillance Program.</title>
        <authorList>
            <person name="Tran T."/>
            <person name="Druce J."/>
        </authorList>
    </citation>
    <scope>NUCLEOTIDE SEQUENCE</scope>
    <source>
        <strain evidence="1">UCB-OBI-ISO-001</strain>
        <tissue evidence="1">Gonad</tissue>
    </source>
</reference>
<name>A0A0L8G431_OCTBM</name>
<evidence type="ECO:0000313" key="1">
    <source>
        <dbReference type="EMBL" id="KOF71792.1"/>
    </source>
</evidence>
<gene>
    <name evidence="1" type="ORF">OCBIM_22000472mg</name>
</gene>
<organism evidence="1">
    <name type="scientific">Octopus bimaculoides</name>
    <name type="common">California two-spotted octopus</name>
    <dbReference type="NCBI Taxonomy" id="37653"/>
    <lineage>
        <taxon>Eukaryota</taxon>
        <taxon>Metazoa</taxon>
        <taxon>Spiralia</taxon>
        <taxon>Lophotrochozoa</taxon>
        <taxon>Mollusca</taxon>
        <taxon>Cephalopoda</taxon>
        <taxon>Coleoidea</taxon>
        <taxon>Octopodiformes</taxon>
        <taxon>Octopoda</taxon>
        <taxon>Incirrata</taxon>
        <taxon>Octopodidae</taxon>
        <taxon>Octopus</taxon>
    </lineage>
</organism>
<sequence>MAYKQSSISRSQTTVEKRPLKRLLERNLGMEIHRNLPKCKALFEKEFHIHPSAISISSNFLILLFPVSSNFFPLDKLM</sequence>